<reference evidence="1" key="2">
    <citation type="submission" date="2024-06" db="EMBL/GenBank/DDBJ databases">
        <authorList>
            <person name="Petrova K.O."/>
            <person name="Toshchakov S.V."/>
            <person name="Boltjanskaja Y.V."/>
            <person name="Kevbrin V."/>
        </authorList>
    </citation>
    <scope>NUCLEOTIDE SEQUENCE</scope>
    <source>
        <strain evidence="1">Z-910T</strain>
    </source>
</reference>
<dbReference type="RefSeq" id="WP_350345064.1">
    <property type="nucleotide sequence ID" value="NZ_CP158367.1"/>
</dbReference>
<dbReference type="EMBL" id="CP158367">
    <property type="protein sequence ID" value="XBX76330.1"/>
    <property type="molecule type" value="Genomic_DNA"/>
</dbReference>
<protein>
    <submittedName>
        <fullName evidence="1">Uncharacterized protein</fullName>
    </submittedName>
</protein>
<accession>A0AAU7VQJ5</accession>
<evidence type="ECO:0000313" key="1">
    <source>
        <dbReference type="EMBL" id="XBX76330.1"/>
    </source>
</evidence>
<sequence>MKVLMKPIDMIAWFDKEGNVNPLRYRVKGKEGEYKVVKVQKVISKEEERLAGNPMLIIRCQSVVGNYEKLYELKYDFKGKWYLYKI</sequence>
<proteinExistence type="predicted"/>
<name>A0AAU7VQJ5_9FIRM</name>
<gene>
    <name evidence="1" type="ORF">PRVXT_001519</name>
</gene>
<organism evidence="1">
    <name type="scientific">Proteinivorax tanatarense</name>
    <dbReference type="NCBI Taxonomy" id="1260629"/>
    <lineage>
        <taxon>Bacteria</taxon>
        <taxon>Bacillati</taxon>
        <taxon>Bacillota</taxon>
        <taxon>Clostridia</taxon>
        <taxon>Eubacteriales</taxon>
        <taxon>Proteinivoracaceae</taxon>
        <taxon>Proteinivorax</taxon>
    </lineage>
</organism>
<dbReference type="AlphaFoldDB" id="A0AAU7VQJ5"/>
<reference evidence="1" key="1">
    <citation type="journal article" date="2013" name="Extremophiles">
        <title>Proteinivorax tanatarense gen. nov., sp. nov., an anaerobic, haloalkaliphilic, proteolytic bacterium isolated from a decaying algal bloom, and proposal of Proteinivoraceae fam. nov.</title>
        <authorList>
            <person name="Kevbrin V."/>
            <person name="Boltyanskaya Y."/>
            <person name="Zhilina T."/>
            <person name="Kolganova T."/>
            <person name="Lavrentjeva E."/>
            <person name="Kuznetsov B."/>
        </authorList>
    </citation>
    <scope>NUCLEOTIDE SEQUENCE</scope>
    <source>
        <strain evidence="1">Z-910T</strain>
    </source>
</reference>